<keyword evidence="3" id="KW-1185">Reference proteome</keyword>
<accession>A0A251N6P3</accession>
<evidence type="ECO:0000256" key="1">
    <source>
        <dbReference type="SAM" id="Phobius"/>
    </source>
</evidence>
<feature type="transmembrane region" description="Helical" evidence="1">
    <location>
        <begin position="91"/>
        <end position="108"/>
    </location>
</feature>
<keyword evidence="1" id="KW-0472">Membrane</keyword>
<evidence type="ECO:0000313" key="2">
    <source>
        <dbReference type="EMBL" id="ONH95018.1"/>
    </source>
</evidence>
<keyword evidence="1" id="KW-0812">Transmembrane</keyword>
<protein>
    <submittedName>
        <fullName evidence="2">Uncharacterized protein</fullName>
    </submittedName>
</protein>
<proteinExistence type="predicted"/>
<dbReference type="Gramene" id="ONH95018">
    <property type="protein sequence ID" value="ONH95018"/>
    <property type="gene ID" value="PRUPE_7G046700"/>
</dbReference>
<keyword evidence="1" id="KW-1133">Transmembrane helix</keyword>
<dbReference type="Proteomes" id="UP000006882">
    <property type="component" value="Chromosome G7"/>
</dbReference>
<gene>
    <name evidence="2" type="ORF">PRUPE_7G046700</name>
</gene>
<name>A0A251N6P3_PRUPE</name>
<reference evidence="2 3" key="1">
    <citation type="journal article" date="2013" name="Nat. Genet.">
        <title>The high-quality draft genome of peach (Prunus persica) identifies unique patterns of genetic diversity, domestication and genome evolution.</title>
        <authorList>
            <consortium name="International Peach Genome Initiative"/>
            <person name="Verde I."/>
            <person name="Abbott A.G."/>
            <person name="Scalabrin S."/>
            <person name="Jung S."/>
            <person name="Shu S."/>
            <person name="Marroni F."/>
            <person name="Zhebentyayeva T."/>
            <person name="Dettori M.T."/>
            <person name="Grimwood J."/>
            <person name="Cattonaro F."/>
            <person name="Zuccolo A."/>
            <person name="Rossini L."/>
            <person name="Jenkins J."/>
            <person name="Vendramin E."/>
            <person name="Meisel L.A."/>
            <person name="Decroocq V."/>
            <person name="Sosinski B."/>
            <person name="Prochnik S."/>
            <person name="Mitros T."/>
            <person name="Policriti A."/>
            <person name="Cipriani G."/>
            <person name="Dondini L."/>
            <person name="Ficklin S."/>
            <person name="Goodstein D.M."/>
            <person name="Xuan P."/>
            <person name="Del Fabbro C."/>
            <person name="Aramini V."/>
            <person name="Copetti D."/>
            <person name="Gonzalez S."/>
            <person name="Horner D.S."/>
            <person name="Falchi R."/>
            <person name="Lucas S."/>
            <person name="Mica E."/>
            <person name="Maldonado J."/>
            <person name="Lazzari B."/>
            <person name="Bielenberg D."/>
            <person name="Pirona R."/>
            <person name="Miculan M."/>
            <person name="Barakat A."/>
            <person name="Testolin R."/>
            <person name="Stella A."/>
            <person name="Tartarini S."/>
            <person name="Tonutti P."/>
            <person name="Arus P."/>
            <person name="Orellana A."/>
            <person name="Wells C."/>
            <person name="Main D."/>
            <person name="Vizzotto G."/>
            <person name="Silva H."/>
            <person name="Salamini F."/>
            <person name="Schmutz J."/>
            <person name="Morgante M."/>
            <person name="Rokhsar D.S."/>
        </authorList>
    </citation>
    <scope>NUCLEOTIDE SEQUENCE [LARGE SCALE GENOMIC DNA]</scope>
    <source>
        <strain evidence="3">cv. Nemared</strain>
    </source>
</reference>
<feature type="transmembrane region" description="Helical" evidence="1">
    <location>
        <begin position="36"/>
        <end position="61"/>
    </location>
</feature>
<organism evidence="2 3">
    <name type="scientific">Prunus persica</name>
    <name type="common">Peach</name>
    <name type="synonym">Amygdalus persica</name>
    <dbReference type="NCBI Taxonomy" id="3760"/>
    <lineage>
        <taxon>Eukaryota</taxon>
        <taxon>Viridiplantae</taxon>
        <taxon>Streptophyta</taxon>
        <taxon>Embryophyta</taxon>
        <taxon>Tracheophyta</taxon>
        <taxon>Spermatophyta</taxon>
        <taxon>Magnoliopsida</taxon>
        <taxon>eudicotyledons</taxon>
        <taxon>Gunneridae</taxon>
        <taxon>Pentapetalae</taxon>
        <taxon>rosids</taxon>
        <taxon>fabids</taxon>
        <taxon>Rosales</taxon>
        <taxon>Rosaceae</taxon>
        <taxon>Amygdaloideae</taxon>
        <taxon>Amygdaleae</taxon>
        <taxon>Prunus</taxon>
    </lineage>
</organism>
<feature type="transmembrane region" description="Helical" evidence="1">
    <location>
        <begin position="67"/>
        <end position="84"/>
    </location>
</feature>
<evidence type="ECO:0000313" key="3">
    <source>
        <dbReference type="Proteomes" id="UP000006882"/>
    </source>
</evidence>
<dbReference type="EMBL" id="CM007657">
    <property type="protein sequence ID" value="ONH95018.1"/>
    <property type="molecule type" value="Genomic_DNA"/>
</dbReference>
<dbReference type="AlphaFoldDB" id="A0A251N6P3"/>
<sequence length="112" mass="13416">MLMTQMEKVRFLLMHDGSMEIGGRLGRDAGQSFQPLWPVISFVFIDLSNFIAYLLWSLYFLVPHPPLIIPLYIFIFTLFYIIFLNPRYKKMFISDLMIDIIIFNFFLWEFST</sequence>